<feature type="region of interest" description="Disordered" evidence="4">
    <location>
        <begin position="1554"/>
        <end position="1614"/>
    </location>
</feature>
<dbReference type="InterPro" id="IPR015915">
    <property type="entry name" value="Kelch-typ_b-propeller"/>
</dbReference>
<feature type="compositionally biased region" description="Low complexity" evidence="4">
    <location>
        <begin position="111"/>
        <end position="121"/>
    </location>
</feature>
<dbReference type="Gene3D" id="2.60.120.290">
    <property type="entry name" value="Spermadhesin, CUB domain"/>
    <property type="match status" value="1"/>
</dbReference>
<dbReference type="SUPFAM" id="SSF49854">
    <property type="entry name" value="Spermadhesin, CUB domain"/>
    <property type="match status" value="1"/>
</dbReference>
<feature type="compositionally biased region" description="Basic residues" evidence="4">
    <location>
        <begin position="1730"/>
        <end position="1739"/>
    </location>
</feature>
<dbReference type="Pfam" id="PF24981">
    <property type="entry name" value="Beta-prop_ATRN-LZTR1"/>
    <property type="match status" value="1"/>
</dbReference>
<organism evidence="7 8">
    <name type="scientific">Linnemannia elongata AG-77</name>
    <dbReference type="NCBI Taxonomy" id="1314771"/>
    <lineage>
        <taxon>Eukaryota</taxon>
        <taxon>Fungi</taxon>
        <taxon>Fungi incertae sedis</taxon>
        <taxon>Mucoromycota</taxon>
        <taxon>Mortierellomycotina</taxon>
        <taxon>Mortierellomycetes</taxon>
        <taxon>Mortierellales</taxon>
        <taxon>Mortierellaceae</taxon>
        <taxon>Linnemannia</taxon>
    </lineage>
</organism>
<dbReference type="SUPFAM" id="SSF117281">
    <property type="entry name" value="Kelch motif"/>
    <property type="match status" value="1"/>
</dbReference>
<gene>
    <name evidence="7" type="ORF">K457DRAFT_871001</name>
</gene>
<dbReference type="SMART" id="SM00042">
    <property type="entry name" value="CUB"/>
    <property type="match status" value="1"/>
</dbReference>
<keyword evidence="5" id="KW-0732">Signal</keyword>
<reference evidence="7 8" key="1">
    <citation type="submission" date="2016-05" db="EMBL/GenBank/DDBJ databases">
        <title>Genome sequencing reveals origins of a unique bacterial endosymbiosis in the earliest lineages of terrestrial Fungi.</title>
        <authorList>
            <consortium name="DOE Joint Genome Institute"/>
            <person name="Uehling J."/>
            <person name="Gryganskyi A."/>
            <person name="Hameed K."/>
            <person name="Tschaplinski T."/>
            <person name="Misztal P."/>
            <person name="Wu S."/>
            <person name="Desiro A."/>
            <person name="Vande Pol N."/>
            <person name="Du Z.-Y."/>
            <person name="Zienkiewicz A."/>
            <person name="Zienkiewicz K."/>
            <person name="Morin E."/>
            <person name="Tisserant E."/>
            <person name="Splivallo R."/>
            <person name="Hainaut M."/>
            <person name="Henrissat B."/>
            <person name="Ohm R."/>
            <person name="Kuo A."/>
            <person name="Yan J."/>
            <person name="Lipzen A."/>
            <person name="Nolan M."/>
            <person name="Labutti K."/>
            <person name="Barry K."/>
            <person name="Goldstein A."/>
            <person name="Labbe J."/>
            <person name="Schadt C."/>
            <person name="Tuskan G."/>
            <person name="Grigoriev I."/>
            <person name="Martin F."/>
            <person name="Vilgalys R."/>
            <person name="Bonito G."/>
        </authorList>
    </citation>
    <scope>NUCLEOTIDE SEQUENCE [LARGE SCALE GENOMIC DNA]</scope>
    <source>
        <strain evidence="7 8">AG-77</strain>
    </source>
</reference>
<dbReference type="OrthoDB" id="10251809at2759"/>
<evidence type="ECO:0000259" key="6">
    <source>
        <dbReference type="PROSITE" id="PS01180"/>
    </source>
</evidence>
<feature type="region of interest" description="Disordered" evidence="4">
    <location>
        <begin position="1219"/>
        <end position="1301"/>
    </location>
</feature>
<feature type="compositionally biased region" description="Low complexity" evidence="4">
    <location>
        <begin position="1387"/>
        <end position="1407"/>
    </location>
</feature>
<feature type="region of interest" description="Disordered" evidence="4">
    <location>
        <begin position="1064"/>
        <end position="1093"/>
    </location>
</feature>
<feature type="compositionally biased region" description="Polar residues" evidence="4">
    <location>
        <begin position="1408"/>
        <end position="1419"/>
    </location>
</feature>
<dbReference type="EMBL" id="KV442101">
    <property type="protein sequence ID" value="OAQ24105.1"/>
    <property type="molecule type" value="Genomic_DNA"/>
</dbReference>
<proteinExistence type="predicted"/>
<sequence length="1767" mass="194324">MARPWRHCWTRRCLVLFISFQLLASLSPSYRSYSDNSPNFHANAAPTTDTQQRNTNFDQQHSLQQRHLHPVNSINNNVRNVEGQGTTTHRRREIVQDVMPSDDEGDRNNNDDSSIDSFSDDAGTNSDSNSNNSPQTNSRATAATTAVAATVHQLKVASVLCNSDAPLLLGPDWNGTFSTNSGDGAYPSLNRTCTFTMQAMPSSSSSGGNGRPIPYVVALTFSTPIQLVCGTDYLTLYDGPDESAPILAKICGNIWSDKIPTFYSTGPVLTAVFSSQESSPGSFGFSAVWYSIAPCTVCTTSGRGTCSNSNTCNCNSRYTGAVCETETAGSKDFTPRSQHAMAYDSKNDMVYIMGGASLRNPFMNDLLSYSFASNRWNKITTARSPDPRYGHFAFTYNDDLYIYGGRSIIGALADIWKFDGKTWMQQLASNPERLPAGRIGSANVVVTSNNNTKLYVFGGLTTSGATSRELNIYDLATNRWTKMDHQNSVGLSGATAVYHQATDSIYYFGGMVNQTSRNVITYQYRIYQELWYALAPRIDPLTATPVSYWNVTDGPALNTTALDDEGDSDSGKNSTVQILPPVMYDPLTTIWTPAGVIGDDTVVMYGGMRPYGPGVNEREQSCFASSFAIYDLSCQNWTSYDVSELDGVLKGRVNHTMVIRPPGAPGGSKTAYTAYIFGGFDGTDRADMLNVTMTIPTTTPGAINNCRALRWCSLYDDCQYCPTNYCSYINGLCLFNTDKGKNAQVLAGNSNDVPRSGTLQDLLRQQPQLRGQVQSLDICPSRTALELTNPYSGTIQSGQEISFRIYIDSADLNIQYEIRTLPTSALEFKSLNVWEGFMNMYWRADHGLTDGSWVAPASDPSTLDLPTMSSNSSDVPVIAPGGLLNTSELMNRWTTYSGLDDNPSTSAIRDDTSYIYFLASDPRRFAGYHVFSLTNHNPTSLSFSVTVTLLNHPTSVNRPPGARFNMATLGFFMLGFILAVVLLVLTARKIRQLIEDRDASHRTAEMQLLVDEDDDRRRNNRGGPNGGMTLIQTDGSMLLKKPLYRIVVGVQDMGKEVFGISRSNLRHRHVRGDGSSGGSKGQGRPDSKSKVAATATAVLPRSLPHPTVVQSVVEVQDPTSSPPREKRSRVRSDFIRDIGSAPLPLTAAEESMMEKEASALARSLSFVDSRRLSASTPDFGNVVETNSSNKNRNKTEAAQSSLWAKSTLSLIRQASIQNEHQYNKDSSNQDTTPQRPSNNLDEPGLQRGWSLRSLGRNSSLSRSFSHRSKTTAEEREGLTNQQTFIEEEDPVGGGGVSSRGSFDSEQEIVDLGGLLSPTDLLRQRQEQIEKHAREEEEVARQRQRRRRNPIKVQPISIEPLPFHSGLVPRTMTHFKKYRRNLARQQRRQQQQQQQQEQYQGQEHGQSQPSMSRQQSTESVGSRRRSPTPPTSGPTHLEPLGQHQVRATKSQGSLREVCKVASRMASRSHGDIFPRNADVEADEVVVKSGSKPLAEKRSMPQLGWSGKNEQHGDLEAAIELRQFAVSARGGGSSGSGVGVGVGGQGLDTVENIVDDSYRDECPGGNGPLGSPFSSPVQERANQPQVQQSDQPRPGQQEARDSGGSGGGQKQKRPIKMRGRQEYEPGPLLAMNFLIVFPGDSGSRKVSQQGGGGGTRTNHGAEAGVVEEVDVDVEVEVEEEDGKGENGDTLYNNEKRLPPMAIGTVFVPDPVRWWAYKAKQQLDRQKFERQLRKMHNKHSRSKDKDELHVYQRQQQEIKSASVSKGRRGS</sequence>
<dbReference type="Pfam" id="PF00431">
    <property type="entry name" value="CUB"/>
    <property type="match status" value="1"/>
</dbReference>
<feature type="region of interest" description="Disordered" evidence="4">
    <location>
        <begin position="1175"/>
        <end position="1202"/>
    </location>
</feature>
<evidence type="ECO:0000313" key="8">
    <source>
        <dbReference type="Proteomes" id="UP000078512"/>
    </source>
</evidence>
<feature type="region of interest" description="Disordered" evidence="4">
    <location>
        <begin position="1011"/>
        <end position="1032"/>
    </location>
</feature>
<keyword evidence="1" id="KW-0880">Kelch repeat</keyword>
<feature type="chain" id="PRO_5008275900" description="CUB domain-containing protein" evidence="5">
    <location>
        <begin position="26"/>
        <end position="1767"/>
    </location>
</feature>
<dbReference type="STRING" id="1314771.A0A197JG57"/>
<feature type="compositionally biased region" description="Polar residues" evidence="4">
    <location>
        <begin position="122"/>
        <end position="139"/>
    </location>
</feature>
<feature type="region of interest" description="Disordered" evidence="4">
    <location>
        <begin position="1108"/>
        <end position="1132"/>
    </location>
</feature>
<evidence type="ECO:0000256" key="4">
    <source>
        <dbReference type="SAM" id="MobiDB-lite"/>
    </source>
</evidence>
<feature type="compositionally biased region" description="Polar residues" evidence="4">
    <location>
        <begin position="1749"/>
        <end position="1760"/>
    </location>
</feature>
<dbReference type="Proteomes" id="UP000078512">
    <property type="component" value="Unassembled WGS sequence"/>
</dbReference>
<evidence type="ECO:0000256" key="3">
    <source>
        <dbReference type="ARBA" id="ARBA00023157"/>
    </source>
</evidence>
<keyword evidence="3" id="KW-1015">Disulfide bond</keyword>
<dbReference type="InterPro" id="IPR000859">
    <property type="entry name" value="CUB_dom"/>
</dbReference>
<name>A0A197JG57_9FUNG</name>
<accession>A0A197JG57</accession>
<feature type="compositionally biased region" description="Polar residues" evidence="4">
    <location>
        <begin position="72"/>
        <end position="87"/>
    </location>
</feature>
<feature type="region of interest" description="Disordered" evidence="4">
    <location>
        <begin position="1381"/>
        <end position="1453"/>
    </location>
</feature>
<feature type="signal peptide" evidence="5">
    <location>
        <begin position="1"/>
        <end position="25"/>
    </location>
</feature>
<dbReference type="InterPro" id="IPR035914">
    <property type="entry name" value="Sperma_CUB_dom_sf"/>
</dbReference>
<dbReference type="CDD" id="cd00041">
    <property type="entry name" value="CUB"/>
    <property type="match status" value="1"/>
</dbReference>
<evidence type="ECO:0000256" key="1">
    <source>
        <dbReference type="ARBA" id="ARBA00022441"/>
    </source>
</evidence>
<feature type="compositionally biased region" description="Basic and acidic residues" evidence="4">
    <location>
        <begin position="1331"/>
        <end position="1340"/>
    </location>
</feature>
<feature type="region of interest" description="Disordered" evidence="4">
    <location>
        <begin position="31"/>
        <end position="141"/>
    </location>
</feature>
<evidence type="ECO:0000313" key="7">
    <source>
        <dbReference type="EMBL" id="OAQ24105.1"/>
    </source>
</evidence>
<feature type="domain" description="CUB" evidence="6">
    <location>
        <begin position="161"/>
        <end position="292"/>
    </location>
</feature>
<dbReference type="PANTHER" id="PTHR23244:SF456">
    <property type="entry name" value="MULTIPLE EPIDERMAL GROWTH FACTOR-LIKE DOMAINS PROTEIN 8"/>
    <property type="match status" value="1"/>
</dbReference>
<keyword evidence="2" id="KW-0677">Repeat</keyword>
<keyword evidence="8" id="KW-1185">Reference proteome</keyword>
<protein>
    <recommendedName>
        <fullName evidence="6">CUB domain-containing protein</fullName>
    </recommendedName>
</protein>
<feature type="compositionally biased region" description="Polar residues" evidence="4">
    <location>
        <begin position="1219"/>
        <end position="1240"/>
    </location>
</feature>
<dbReference type="PANTHER" id="PTHR23244">
    <property type="entry name" value="KELCH REPEAT DOMAIN"/>
    <property type="match status" value="1"/>
</dbReference>
<evidence type="ECO:0000256" key="2">
    <source>
        <dbReference type="ARBA" id="ARBA00022737"/>
    </source>
</evidence>
<dbReference type="Gene3D" id="2.120.10.80">
    <property type="entry name" value="Kelch-type beta propeller"/>
    <property type="match status" value="1"/>
</dbReference>
<feature type="compositionally biased region" description="Polar residues" evidence="4">
    <location>
        <begin position="1570"/>
        <end position="1589"/>
    </location>
</feature>
<feature type="compositionally biased region" description="Polar residues" evidence="4">
    <location>
        <begin position="31"/>
        <end position="63"/>
    </location>
</feature>
<feature type="compositionally biased region" description="Low complexity" evidence="4">
    <location>
        <begin position="1250"/>
        <end position="1263"/>
    </location>
</feature>
<feature type="region of interest" description="Disordered" evidence="4">
    <location>
        <begin position="1331"/>
        <end position="1352"/>
    </location>
</feature>
<dbReference type="InterPro" id="IPR056737">
    <property type="entry name" value="Beta-prop_ATRN-MKLN-like"/>
</dbReference>
<dbReference type="PROSITE" id="PS01180">
    <property type="entry name" value="CUB"/>
    <property type="match status" value="1"/>
</dbReference>
<evidence type="ECO:0000256" key="5">
    <source>
        <dbReference type="SAM" id="SignalP"/>
    </source>
</evidence>
<dbReference type="PROSITE" id="PS00022">
    <property type="entry name" value="EGF_1"/>
    <property type="match status" value="1"/>
</dbReference>
<feature type="region of interest" description="Disordered" evidence="4">
    <location>
        <begin position="1729"/>
        <end position="1767"/>
    </location>
</feature>
<dbReference type="InterPro" id="IPR000742">
    <property type="entry name" value="EGF"/>
</dbReference>